<reference evidence="1 2" key="1">
    <citation type="journal article" date="2016" name="Int. J. Mol. Sci.">
        <title>Comparative genomics of the extreme acidophile Acidithiobacillus thiooxidans reveals intraspecific divergence and niche adaptation.</title>
        <authorList>
            <person name="Zhang X."/>
            <person name="Feng X."/>
            <person name="Tao J."/>
            <person name="Ma L."/>
            <person name="Xiao Y."/>
            <person name="Liang Y."/>
            <person name="Liu X."/>
            <person name="Yin H."/>
        </authorList>
    </citation>
    <scope>NUCLEOTIDE SEQUENCE [LARGE SCALE GENOMIC DNA]</scope>
    <source>
        <strain evidence="1 2">A02</strain>
    </source>
</reference>
<gene>
    <name evidence="1" type="ORF">A6P07_02810</name>
</gene>
<comment type="caution">
    <text evidence="1">The sequence shown here is derived from an EMBL/GenBank/DDBJ whole genome shotgun (WGS) entry which is preliminary data.</text>
</comment>
<dbReference type="EMBL" id="LWSA01000028">
    <property type="protein sequence ID" value="OCX76243.1"/>
    <property type="molecule type" value="Genomic_DNA"/>
</dbReference>
<proteinExistence type="predicted"/>
<accession>A0A1C2IPM8</accession>
<sequence>MSKISINTENLVSCVSPLYKKYPGHSAPQGAYIQIDEKGVVSAGYYDQEQDGEPPEEECRYQVIRLIVFPYITGDDLVKFLTREDIVALLERIHAGHAVDEEYDDLWDLSGDAYMTLIKLSNVISAEINYPLMHRMVCG</sequence>
<organism evidence="1 2">
    <name type="scientific">Acidithiobacillus thiooxidans</name>
    <name type="common">Thiobacillus thiooxidans</name>
    <dbReference type="NCBI Taxonomy" id="930"/>
    <lineage>
        <taxon>Bacteria</taxon>
        <taxon>Pseudomonadati</taxon>
        <taxon>Pseudomonadota</taxon>
        <taxon>Acidithiobacillia</taxon>
        <taxon>Acidithiobacillales</taxon>
        <taxon>Acidithiobacillaceae</taxon>
        <taxon>Acidithiobacillus</taxon>
    </lineage>
</organism>
<evidence type="ECO:0000313" key="2">
    <source>
        <dbReference type="Proteomes" id="UP000094893"/>
    </source>
</evidence>
<dbReference type="Proteomes" id="UP000094893">
    <property type="component" value="Unassembled WGS sequence"/>
</dbReference>
<evidence type="ECO:0000313" key="1">
    <source>
        <dbReference type="EMBL" id="OCX76243.1"/>
    </source>
</evidence>
<protein>
    <submittedName>
        <fullName evidence="1">Uncharacterized protein</fullName>
    </submittedName>
</protein>
<dbReference type="RefSeq" id="WP_024893273.1">
    <property type="nucleotide sequence ID" value="NZ_LWRZ01000067.1"/>
</dbReference>
<dbReference type="AlphaFoldDB" id="A0A1C2IPM8"/>
<name>A0A1C2IPM8_ACITH</name>